<comment type="subcellular location">
    <subcellularLocation>
        <location evidence="1">Cytoplasm</location>
        <location evidence="1">Cytoskeleton</location>
        <location evidence="1">Microtubule organizing center</location>
        <location evidence="1">Centrosome</location>
        <location evidence="1">Centriole</location>
    </subcellularLocation>
</comment>
<dbReference type="GeneID" id="113172350"/>
<keyword evidence="4" id="KW-0132">Cell division</keyword>
<keyword evidence="5" id="KW-0677">Repeat</keyword>
<evidence type="ECO:0000256" key="6">
    <source>
        <dbReference type="ARBA" id="ARBA00022776"/>
    </source>
</evidence>
<evidence type="ECO:0000256" key="13">
    <source>
        <dbReference type="SAM" id="Coils"/>
    </source>
</evidence>
<evidence type="ECO:0000256" key="14">
    <source>
        <dbReference type="SAM" id="MobiDB-lite"/>
    </source>
</evidence>
<feature type="region of interest" description="Disordered" evidence="14">
    <location>
        <begin position="288"/>
        <end position="405"/>
    </location>
</feature>
<dbReference type="SMART" id="SM00365">
    <property type="entry name" value="LRR_SD22"/>
    <property type="match status" value="3"/>
</dbReference>
<feature type="coiled-coil region" evidence="13">
    <location>
        <begin position="769"/>
        <end position="926"/>
    </location>
</feature>
<name>A0A3Q1JBI9_ANATE</name>
<keyword evidence="2" id="KW-0963">Cytoplasm</keyword>
<dbReference type="AlphaFoldDB" id="A0A3Q1JBI9"/>
<evidence type="ECO:0000256" key="2">
    <source>
        <dbReference type="ARBA" id="ARBA00022490"/>
    </source>
</evidence>
<dbReference type="RefSeq" id="XP_026231068.1">
    <property type="nucleotide sequence ID" value="XM_026375283.1"/>
</dbReference>
<dbReference type="PROSITE" id="PS51450">
    <property type="entry name" value="LRR"/>
    <property type="match status" value="5"/>
</dbReference>
<feature type="compositionally biased region" description="Basic and acidic residues" evidence="14">
    <location>
        <begin position="304"/>
        <end position="321"/>
    </location>
</feature>
<accession>A0A3Q1JBI9</accession>
<dbReference type="Proteomes" id="UP000265040">
    <property type="component" value="Chromosome 17"/>
</dbReference>
<dbReference type="GO" id="GO:0005737">
    <property type="term" value="C:cytoplasm"/>
    <property type="evidence" value="ECO:0007669"/>
    <property type="project" value="TreeGrafter"/>
</dbReference>
<dbReference type="GO" id="GO:0005813">
    <property type="term" value="C:centrosome"/>
    <property type="evidence" value="ECO:0007669"/>
    <property type="project" value="TreeGrafter"/>
</dbReference>
<reference evidence="15" key="1">
    <citation type="submission" date="2021-04" db="EMBL/GenBank/DDBJ databases">
        <authorList>
            <consortium name="Wellcome Sanger Institute Data Sharing"/>
        </authorList>
    </citation>
    <scope>NUCLEOTIDE SEQUENCE [LARGE SCALE GENOMIC DNA]</scope>
</reference>
<dbReference type="Gene3D" id="3.80.10.10">
    <property type="entry name" value="Ribonuclease Inhibitor"/>
    <property type="match status" value="2"/>
</dbReference>
<dbReference type="GO" id="GO:0005814">
    <property type="term" value="C:centriole"/>
    <property type="evidence" value="ECO:0007669"/>
    <property type="project" value="UniProtKB-SubCell"/>
</dbReference>
<evidence type="ECO:0000256" key="11">
    <source>
        <dbReference type="ARBA" id="ARBA00061329"/>
    </source>
</evidence>
<evidence type="ECO:0000313" key="15">
    <source>
        <dbReference type="Ensembl" id="ENSATEP00000032302.1"/>
    </source>
</evidence>
<evidence type="ECO:0000313" key="16">
    <source>
        <dbReference type="Proteomes" id="UP000265040"/>
    </source>
</evidence>
<keyword evidence="8" id="KW-0206">Cytoskeleton</keyword>
<proteinExistence type="inferred from homology"/>
<feature type="compositionally biased region" description="Basic residues" evidence="14">
    <location>
        <begin position="322"/>
        <end position="333"/>
    </location>
</feature>
<feature type="compositionally biased region" description="Basic and acidic residues" evidence="14">
    <location>
        <begin position="340"/>
        <end position="357"/>
    </location>
</feature>
<dbReference type="FunFam" id="3.80.10.10:FF:000171">
    <property type="entry name" value="Leucine rich repeat and coiled-coil centrosomal protein 1"/>
    <property type="match status" value="1"/>
</dbReference>
<dbReference type="PANTHER" id="PTHR15454">
    <property type="entry name" value="NISCHARIN RELATED"/>
    <property type="match status" value="1"/>
</dbReference>
<reference evidence="15" key="2">
    <citation type="submission" date="2025-08" db="UniProtKB">
        <authorList>
            <consortium name="Ensembl"/>
        </authorList>
    </citation>
    <scope>IDENTIFICATION</scope>
</reference>
<keyword evidence="3" id="KW-0433">Leucine-rich repeat</keyword>
<dbReference type="InterPro" id="IPR001611">
    <property type="entry name" value="Leu-rich_rpt"/>
</dbReference>
<feature type="coiled-coil region" evidence="13">
    <location>
        <begin position="957"/>
        <end position="1009"/>
    </location>
</feature>
<protein>
    <recommendedName>
        <fullName evidence="12">Leucine-rich repeat and coiled-coil domain-containing protein 1</fullName>
    </recommendedName>
</protein>
<evidence type="ECO:0000256" key="3">
    <source>
        <dbReference type="ARBA" id="ARBA00022614"/>
    </source>
</evidence>
<gene>
    <name evidence="15" type="primary">LRRCC1</name>
</gene>
<dbReference type="FunFam" id="3.80.10.10:FF:000148">
    <property type="entry name" value="Leucine rich repeat and coiled-coil centrosomal protein 1"/>
    <property type="match status" value="1"/>
</dbReference>
<evidence type="ECO:0000256" key="5">
    <source>
        <dbReference type="ARBA" id="ARBA00022737"/>
    </source>
</evidence>
<evidence type="ECO:0000256" key="7">
    <source>
        <dbReference type="ARBA" id="ARBA00023054"/>
    </source>
</evidence>
<dbReference type="InterPro" id="IPR032675">
    <property type="entry name" value="LRR_dom_sf"/>
</dbReference>
<keyword evidence="7 13" id="KW-0175">Coiled coil</keyword>
<evidence type="ECO:0000256" key="8">
    <source>
        <dbReference type="ARBA" id="ARBA00023212"/>
    </source>
</evidence>
<organism evidence="15 16">
    <name type="scientific">Anabas testudineus</name>
    <name type="common">Climbing perch</name>
    <name type="synonym">Anthias testudineus</name>
    <dbReference type="NCBI Taxonomy" id="64144"/>
    <lineage>
        <taxon>Eukaryota</taxon>
        <taxon>Metazoa</taxon>
        <taxon>Chordata</taxon>
        <taxon>Craniata</taxon>
        <taxon>Vertebrata</taxon>
        <taxon>Euteleostomi</taxon>
        <taxon>Actinopterygii</taxon>
        <taxon>Neopterygii</taxon>
        <taxon>Teleostei</taxon>
        <taxon>Neoteleostei</taxon>
        <taxon>Acanthomorphata</taxon>
        <taxon>Anabantaria</taxon>
        <taxon>Anabantiformes</taxon>
        <taxon>Anabantoidei</taxon>
        <taxon>Anabantidae</taxon>
        <taxon>Anabas</taxon>
    </lineage>
</organism>
<evidence type="ECO:0000256" key="10">
    <source>
        <dbReference type="ARBA" id="ARBA00054059"/>
    </source>
</evidence>
<dbReference type="Pfam" id="PF13855">
    <property type="entry name" value="LRR_8"/>
    <property type="match status" value="1"/>
</dbReference>
<evidence type="ECO:0000256" key="4">
    <source>
        <dbReference type="ARBA" id="ARBA00022618"/>
    </source>
</evidence>
<reference evidence="15" key="3">
    <citation type="submission" date="2025-09" db="UniProtKB">
        <authorList>
            <consortium name="Ensembl"/>
        </authorList>
    </citation>
    <scope>IDENTIFICATION</scope>
</reference>
<dbReference type="OrthoDB" id="7451790at2759"/>
<evidence type="ECO:0000256" key="12">
    <source>
        <dbReference type="ARBA" id="ARBA00067351"/>
    </source>
</evidence>
<dbReference type="OMA" id="RDQQDDH"/>
<dbReference type="Ensembl" id="ENSATET00000032776.3">
    <property type="protein sequence ID" value="ENSATEP00000032302.1"/>
    <property type="gene ID" value="ENSATEG00000022230.3"/>
</dbReference>
<evidence type="ECO:0000256" key="1">
    <source>
        <dbReference type="ARBA" id="ARBA00004114"/>
    </source>
</evidence>
<dbReference type="SMART" id="SM00369">
    <property type="entry name" value="LRR_TYP"/>
    <property type="match status" value="3"/>
</dbReference>
<dbReference type="InterPro" id="IPR003591">
    <property type="entry name" value="Leu-rich_rpt_typical-subtyp"/>
</dbReference>
<comment type="similarity">
    <text evidence="11">Belongs to the LRRCC1 family.</text>
</comment>
<dbReference type="GO" id="GO:0051301">
    <property type="term" value="P:cell division"/>
    <property type="evidence" value="ECO:0007669"/>
    <property type="project" value="UniProtKB-KW"/>
</dbReference>
<comment type="function">
    <text evidence="10">Required for the organization of the mitotic spindle. Maintains the structural integrity of centrosomes during mitosis.</text>
</comment>
<dbReference type="GeneTree" id="ENSGT00940000157414"/>
<keyword evidence="16" id="KW-1185">Reference proteome</keyword>
<keyword evidence="6" id="KW-0498">Mitosis</keyword>
<feature type="coiled-coil region" evidence="13">
    <location>
        <begin position="415"/>
        <end position="551"/>
    </location>
</feature>
<evidence type="ECO:0000256" key="9">
    <source>
        <dbReference type="ARBA" id="ARBA00023306"/>
    </source>
</evidence>
<dbReference type="PANTHER" id="PTHR15454:SF34">
    <property type="entry name" value="LEUCINE-RICH REPEAT AND COILED-COIL DOMAIN-CONTAINING PROTEIN 1"/>
    <property type="match status" value="1"/>
</dbReference>
<keyword evidence="9" id="KW-0131">Cell cycle</keyword>
<dbReference type="SUPFAM" id="SSF52075">
    <property type="entry name" value="Outer arm dynein light chain 1"/>
    <property type="match status" value="1"/>
</dbReference>
<sequence>MGDKELNLIDKKITSLLDVHLGPTITSLNLHCNHIQRIEGLTSAWHLRHLDLSSNSISKIEGLSSLTSLRTLNLSCNLITKVEGLNGLVNLTRLNLSYNQINNLTGLLYLHGNEYKLKHLSLHGNHLDSIDHLLQCLLGLQGLKEVTLSQNGRDNPVCRSPGCWDMVMQSLPQISVLDGLDRLGNLSHPGRGSLCDIPGLEDYVDLLLSSDTSHNEVVKGDGALNTPRIDEVLTQFRQRVVSETVTDPVTQPDRSQPACSIVADPNNEERIRKLENQVSQLIQQVPAGAKCSPSAHSVVTVQKAKRDVDRTSESECDSGKENRRRTRIPKHRSSITMRMTTKEAKSRRSDSDQENHKQKSSKSAVGPRRKAGSEGIVDTVGPTRTRPQRGAKASGNVKTKSTEEEETYRTIVEERDQERERRWKAEQAVRKLTEELKCLQTKVSEEKDLQSMALHTTDRLKELLLKERSGRSEMQTRVEELEGRCQSLTQQLEQVRSSEEQHKTALHRLEESISHGEALRARQQAEEMKRYQEMQNKAAALKRELDIQRASVGQHKDKLQQLHELLASREQEHRKQLELRLQPGGVDFRGAVAKEVASVEERHAQREVELQEKLADSRKQYAALEDEFRMALTIEAARFSELKEAYDQMTAELMELKANFVQSQQREKKSGSLVQELTAMVKEQKNRISELIKAKKEAVTDLKSRLHSLEAEVEQDRRLGLQLELVKKDKARLLSQLTAQESVIDGLRAERRIWGQELAQQGVSLAQDRGRLEARIEVLSTELETQKKQNERDNDALKIKAKIVDDQTETIRKLKEALQERDDQIRRLREEAVQAQKRFQQQQEEETAQQAGLKERLEHLSMRKEELKQQLEDKEAELVEVKQVYRDSSKKWQEKAELLTQLESQVKRMKENFDSKERSLLEERDKATEAHRAAVEKLHCVDDAFRRQLESIQATHQTELLRLANEKQKQIEQANQKVFEVEEEMRQLLEETETSKRIMEEKIKRLTSVLKDF</sequence>
<feature type="coiled-coil region" evidence="13">
    <location>
        <begin position="607"/>
        <end position="719"/>
    </location>
</feature>